<organism evidence="10 11">
    <name type="scientific">Pedobacter rhizosphaerae</name>
    <dbReference type="NCBI Taxonomy" id="390241"/>
    <lineage>
        <taxon>Bacteria</taxon>
        <taxon>Pseudomonadati</taxon>
        <taxon>Bacteroidota</taxon>
        <taxon>Sphingobacteriia</taxon>
        <taxon>Sphingobacteriales</taxon>
        <taxon>Sphingobacteriaceae</taxon>
        <taxon>Pedobacter</taxon>
    </lineage>
</organism>
<dbReference type="NCBIfam" id="TIGR04057">
    <property type="entry name" value="SusC_RagA_signa"/>
    <property type="match status" value="1"/>
</dbReference>
<dbReference type="InterPro" id="IPR008969">
    <property type="entry name" value="CarboxyPept-like_regulatory"/>
</dbReference>
<dbReference type="PANTHER" id="PTHR30069:SF29">
    <property type="entry name" value="HEMOGLOBIN AND HEMOGLOBIN-HAPTOGLOBIN-BINDING PROTEIN 1-RELATED"/>
    <property type="match status" value="1"/>
</dbReference>
<dbReference type="SUPFAM" id="SSF56935">
    <property type="entry name" value="Porins"/>
    <property type="match status" value="1"/>
</dbReference>
<accession>A0A1H9V3Y8</accession>
<dbReference type="Gene3D" id="2.60.40.1120">
    <property type="entry name" value="Carboxypeptidase-like, regulatory domain"/>
    <property type="match status" value="1"/>
</dbReference>
<sequence length="1091" mass="120836">MKKNLLRSFAKRSLLLVFGGYCILSPLTSIAASWLSTEKEPADLSKLLLKDIIVKGQVSDVKGGPLPGVSIKVKGGTASTVTDSNGKFSIKAPEDGVLVFTYVGYVDQEVQVKNQTSINVNLAENNQNLSEVIVVGYGTQKKAVVSGAVAAVKGTELAKSSSVNLTNSLAGRLPGVTALQSSGEPGYDGSTIRIRGINSLGNNNALIVIDGIPNRAGGMERLNPNDIESVSVLKDASAAIYGSQAANGVILITTKLGKNGKPQFSYDFSYGLQQPTRIPKMANSPQYAEILNELNIFGSDLNPSEWSAAWNSFKTTGVYQSPTGKTLNAAYTPDQIRKLADGSDPLRFPNTDWFDTTFQEWSPQQRHNVQINGGSEFVKYLISLGYLDQDGYYKKSATGYKQYDMRINLEAKLSKYITTTLGVTAREEARNFPTVSAGDIFRFLMRGRPTEIAVWPNGLPGRDIEYGYNPVVSTTDLTGYNKDIRDYLQTTGKVEIKIPGVDGLKVTGTAAIDKYSGRQKNWQLPWTLYDWDKKTFQADGVTPVLTGTVRSQYTDPRLRETAGGQLATNLTGMINYDKKLGDHTIGLMAGVTREQVTNDGFTAFRRYFLSSAIEELLAGDEREQSLGNNPGDPNNLYNRARLSYFGRAGYNYKEKYLAEFLWRVDGSYIFPTARRFGFFPGVSLGWRLSEEAFFKDNVKFINNLKLRASWGQMGAEAYFGDALQEYQYLSLMNFGSYVFNDAITKSIFEGKVPNLDFGWEVANNTNIGLDASFLNNKLSLEFDYFYNKRTNILISRGSSIPESSGIVDRLPPVNLGKVNNKGFEFKLSYNDQIGDLNFGVSVNGGYAKNKIIFWDETPGAPEWQRSTGRVTNSWLVYDYDGVFKDQAEITANRINYSALTNNLRPGDMKFKDINGDGKINADDKIRLDQNGTPTFTGGVNFNVQYKGFDLSVLIQGATGGKQIVGITESGDIGNFLEWSYLNRWSIDNPSSVNPRLSNRGATYYTDGNNALNNTYWLRSNNYIRLKNIELGYTLPTNWLEKVGLNSVRLYANGLNLFTVDKIKIWDPESTNSSGQYYPQARVINFGIKAAF</sequence>
<dbReference type="SUPFAM" id="SSF49464">
    <property type="entry name" value="Carboxypeptidase regulatory domain-like"/>
    <property type="match status" value="1"/>
</dbReference>
<evidence type="ECO:0000313" key="10">
    <source>
        <dbReference type="EMBL" id="SES16094.1"/>
    </source>
</evidence>
<protein>
    <submittedName>
        <fullName evidence="10">TonB-linked outer membrane protein, SusC/RagA family</fullName>
    </submittedName>
</protein>
<dbReference type="GO" id="GO:0044718">
    <property type="term" value="P:siderophore transmembrane transport"/>
    <property type="evidence" value="ECO:0007669"/>
    <property type="project" value="TreeGrafter"/>
</dbReference>
<keyword evidence="3 8" id="KW-1134">Transmembrane beta strand</keyword>
<comment type="subcellular location">
    <subcellularLocation>
        <location evidence="1 8">Cell outer membrane</location>
        <topology evidence="1 8">Multi-pass membrane protein</topology>
    </subcellularLocation>
</comment>
<dbReference type="NCBIfam" id="TIGR04056">
    <property type="entry name" value="OMP_RagA_SusC"/>
    <property type="match status" value="1"/>
</dbReference>
<evidence type="ECO:0000313" key="11">
    <source>
        <dbReference type="Proteomes" id="UP000199572"/>
    </source>
</evidence>
<evidence type="ECO:0000256" key="1">
    <source>
        <dbReference type="ARBA" id="ARBA00004571"/>
    </source>
</evidence>
<dbReference type="Gene3D" id="2.170.130.10">
    <property type="entry name" value="TonB-dependent receptor, plug domain"/>
    <property type="match status" value="1"/>
</dbReference>
<keyword evidence="7 8" id="KW-0998">Cell outer membrane</keyword>
<dbReference type="InterPro" id="IPR036942">
    <property type="entry name" value="Beta-barrel_TonB_sf"/>
</dbReference>
<evidence type="ECO:0000256" key="2">
    <source>
        <dbReference type="ARBA" id="ARBA00022448"/>
    </source>
</evidence>
<comment type="similarity">
    <text evidence="8">Belongs to the TonB-dependent receptor family.</text>
</comment>
<dbReference type="InterPro" id="IPR039426">
    <property type="entry name" value="TonB-dep_rcpt-like"/>
</dbReference>
<keyword evidence="6 8" id="KW-0472">Membrane</keyword>
<keyword evidence="11" id="KW-1185">Reference proteome</keyword>
<dbReference type="Proteomes" id="UP000199572">
    <property type="component" value="Unassembled WGS sequence"/>
</dbReference>
<reference evidence="10 11" key="1">
    <citation type="submission" date="2016-10" db="EMBL/GenBank/DDBJ databases">
        <authorList>
            <person name="de Groot N.N."/>
        </authorList>
    </citation>
    <scope>NUCLEOTIDE SEQUENCE [LARGE SCALE GENOMIC DNA]</scope>
    <source>
        <strain evidence="10 11">DSM 18610</strain>
    </source>
</reference>
<dbReference type="InterPro" id="IPR012910">
    <property type="entry name" value="Plug_dom"/>
</dbReference>
<dbReference type="Pfam" id="PF13715">
    <property type="entry name" value="CarbopepD_reg_2"/>
    <property type="match status" value="1"/>
</dbReference>
<keyword evidence="2 8" id="KW-0813">Transport</keyword>
<name>A0A1H9V3Y8_9SPHI</name>
<dbReference type="Pfam" id="PF07715">
    <property type="entry name" value="Plug"/>
    <property type="match status" value="1"/>
</dbReference>
<dbReference type="PANTHER" id="PTHR30069">
    <property type="entry name" value="TONB-DEPENDENT OUTER MEMBRANE RECEPTOR"/>
    <property type="match status" value="1"/>
</dbReference>
<gene>
    <name evidence="10" type="ORF">SAMN04488023_13714</name>
</gene>
<dbReference type="GO" id="GO:0009279">
    <property type="term" value="C:cell outer membrane"/>
    <property type="evidence" value="ECO:0007669"/>
    <property type="project" value="UniProtKB-SubCell"/>
</dbReference>
<dbReference type="InterPro" id="IPR023996">
    <property type="entry name" value="TonB-dep_OMP_SusC/RagA"/>
</dbReference>
<evidence type="ECO:0000259" key="9">
    <source>
        <dbReference type="Pfam" id="PF07715"/>
    </source>
</evidence>
<evidence type="ECO:0000256" key="8">
    <source>
        <dbReference type="PROSITE-ProRule" id="PRU01360"/>
    </source>
</evidence>
<dbReference type="InterPro" id="IPR037066">
    <property type="entry name" value="Plug_dom_sf"/>
</dbReference>
<dbReference type="STRING" id="390241.SAMN04488023_13714"/>
<keyword evidence="5" id="KW-0732">Signal</keyword>
<evidence type="ECO:0000256" key="7">
    <source>
        <dbReference type="ARBA" id="ARBA00023237"/>
    </source>
</evidence>
<dbReference type="OrthoDB" id="9768177at2"/>
<proteinExistence type="inferred from homology"/>
<evidence type="ECO:0000256" key="3">
    <source>
        <dbReference type="ARBA" id="ARBA00022452"/>
    </source>
</evidence>
<evidence type="ECO:0000256" key="4">
    <source>
        <dbReference type="ARBA" id="ARBA00022692"/>
    </source>
</evidence>
<dbReference type="GO" id="GO:0015344">
    <property type="term" value="F:siderophore uptake transmembrane transporter activity"/>
    <property type="evidence" value="ECO:0007669"/>
    <property type="project" value="TreeGrafter"/>
</dbReference>
<dbReference type="InterPro" id="IPR023997">
    <property type="entry name" value="TonB-dep_OMP_SusC/RagA_CS"/>
</dbReference>
<dbReference type="Gene3D" id="2.40.170.20">
    <property type="entry name" value="TonB-dependent receptor, beta-barrel domain"/>
    <property type="match status" value="1"/>
</dbReference>
<feature type="domain" description="TonB-dependent receptor plug" evidence="9">
    <location>
        <begin position="145"/>
        <end position="249"/>
    </location>
</feature>
<dbReference type="FunFam" id="2.170.130.10:FF:000003">
    <property type="entry name" value="SusC/RagA family TonB-linked outer membrane protein"/>
    <property type="match status" value="1"/>
</dbReference>
<evidence type="ECO:0000256" key="6">
    <source>
        <dbReference type="ARBA" id="ARBA00023136"/>
    </source>
</evidence>
<dbReference type="PROSITE" id="PS52016">
    <property type="entry name" value="TONB_DEPENDENT_REC_3"/>
    <property type="match status" value="1"/>
</dbReference>
<evidence type="ECO:0000256" key="5">
    <source>
        <dbReference type="ARBA" id="ARBA00022729"/>
    </source>
</evidence>
<keyword evidence="4 8" id="KW-0812">Transmembrane</keyword>
<dbReference type="AlphaFoldDB" id="A0A1H9V3Y8"/>
<dbReference type="RefSeq" id="WP_090888134.1">
    <property type="nucleotide sequence ID" value="NZ_FOGG01000037.1"/>
</dbReference>
<dbReference type="EMBL" id="FOGG01000037">
    <property type="protein sequence ID" value="SES16094.1"/>
    <property type="molecule type" value="Genomic_DNA"/>
</dbReference>